<dbReference type="RefSeq" id="WP_089020751.1">
    <property type="nucleotide sequence ID" value="NZ_LT607412.1"/>
</dbReference>
<keyword evidence="3" id="KW-1185">Reference proteome</keyword>
<name>A0A1C4XN89_9ACTN</name>
<organism evidence="2 3">
    <name type="scientific">Micromonospora coriariae</name>
    <dbReference type="NCBI Taxonomy" id="285665"/>
    <lineage>
        <taxon>Bacteria</taxon>
        <taxon>Bacillati</taxon>
        <taxon>Actinomycetota</taxon>
        <taxon>Actinomycetes</taxon>
        <taxon>Micromonosporales</taxon>
        <taxon>Micromonosporaceae</taxon>
        <taxon>Micromonospora</taxon>
    </lineage>
</organism>
<sequence length="112" mass="12685">MRWIHRDSVITCDHDGRVENRPSQRWVTVTGVPVLVDDDPEGRKIVACPNYGPTIKPCTTTESLRVGYSDWLRVDGQRVVLSHLEGFTNGTPPNAVHHTVRDPRQRFLGADR</sequence>
<feature type="compositionally biased region" description="Basic and acidic residues" evidence="1">
    <location>
        <begin position="99"/>
        <end position="112"/>
    </location>
</feature>
<protein>
    <submittedName>
        <fullName evidence="2">Uncharacterized protein</fullName>
    </submittedName>
</protein>
<dbReference type="EMBL" id="LT607412">
    <property type="protein sequence ID" value="SCF09955.1"/>
    <property type="molecule type" value="Genomic_DNA"/>
</dbReference>
<dbReference type="Proteomes" id="UP000198243">
    <property type="component" value="Chromosome I"/>
</dbReference>
<evidence type="ECO:0000313" key="2">
    <source>
        <dbReference type="EMBL" id="SCF09955.1"/>
    </source>
</evidence>
<dbReference type="AlphaFoldDB" id="A0A1C4XN89"/>
<feature type="region of interest" description="Disordered" evidence="1">
    <location>
        <begin position="92"/>
        <end position="112"/>
    </location>
</feature>
<evidence type="ECO:0000256" key="1">
    <source>
        <dbReference type="SAM" id="MobiDB-lite"/>
    </source>
</evidence>
<gene>
    <name evidence="2" type="ORF">GA0070607_5531</name>
</gene>
<accession>A0A1C4XN89</accession>
<proteinExistence type="predicted"/>
<evidence type="ECO:0000313" key="3">
    <source>
        <dbReference type="Proteomes" id="UP000198243"/>
    </source>
</evidence>
<dbReference type="OrthoDB" id="3078369at2"/>
<reference evidence="3" key="1">
    <citation type="submission" date="2016-06" db="EMBL/GenBank/DDBJ databases">
        <authorList>
            <person name="Varghese N."/>
            <person name="Submissions Spin"/>
        </authorList>
    </citation>
    <scope>NUCLEOTIDE SEQUENCE [LARGE SCALE GENOMIC DNA]</scope>
    <source>
        <strain evidence="3">DSM 44875</strain>
    </source>
</reference>